<evidence type="ECO:0000313" key="4">
    <source>
        <dbReference type="EMBL" id="QGA80672.1"/>
    </source>
</evidence>
<dbReference type="InterPro" id="IPR045275">
    <property type="entry name" value="MscS_archaea/bacteria_type"/>
</dbReference>
<dbReference type="InterPro" id="IPR010920">
    <property type="entry name" value="LSM_dom_sf"/>
</dbReference>
<dbReference type="EMBL" id="CP040089">
    <property type="protein sequence ID" value="QGA80672.1"/>
    <property type="molecule type" value="Genomic_DNA"/>
</dbReference>
<evidence type="ECO:0000256" key="1">
    <source>
        <dbReference type="SAM" id="MobiDB-lite"/>
    </source>
</evidence>
<dbReference type="GO" id="GO:0008381">
    <property type="term" value="F:mechanosensitive monoatomic ion channel activity"/>
    <property type="evidence" value="ECO:0007669"/>
    <property type="project" value="InterPro"/>
</dbReference>
<keyword evidence="2" id="KW-1133">Transmembrane helix</keyword>
<dbReference type="GO" id="GO:0016020">
    <property type="term" value="C:membrane"/>
    <property type="evidence" value="ECO:0007669"/>
    <property type="project" value="InterPro"/>
</dbReference>
<feature type="compositionally biased region" description="Basic and acidic residues" evidence="1">
    <location>
        <begin position="483"/>
        <end position="496"/>
    </location>
</feature>
<keyword evidence="5" id="KW-1185">Reference proteome</keyword>
<sequence length="503" mass="56279">MAILSETLSNFASGPMLRILGALLILALGHLSIKLGLKAVRKYTTEKATVKELRQHEDRIKLVSNTLDAIVVVVALAYLNVGISSQLQQTLVQNAPNVLSAILIGFLGVITINIAENVFKDFFQTLGLKKYVREAGISSASFNVLSTGIKGFLYLVLVQILLYQLQLNIALVNQLLNAFVWAFALLAAGLVFYSLKDLFQNLGAGLYLKNSRVIRPGEEVKLDDETGEIREVSLFGTTLETKDGYTSLTPNRKVLDSGIKFKKSKNDLETLQEINSYFKSSEDENTAATAQLALEIFENYYSRDDIIDKLEGEEPEDVQKLVEDASEGEIKTAFIEADKVSDLGTEFKSWFNDGALIISKLDKSGLFMDAEDDYTLSVAVESGEVLNIDTRRGSENGVYYVAGNRMKELMSGEDGYIVLAREGTNAHWRLKNDLIYSEKEEYEDLSKTLENRLRKIMRQGRVLTDVMPVSVRGYIEKWSREKDEFSREWGVNREDTSGSSKNQ</sequence>
<dbReference type="Pfam" id="PF00924">
    <property type="entry name" value="MS_channel_2nd"/>
    <property type="match status" value="1"/>
</dbReference>
<feature type="transmembrane region" description="Helical" evidence="2">
    <location>
        <begin position="140"/>
        <end position="163"/>
    </location>
</feature>
<keyword evidence="2" id="KW-0472">Membrane</keyword>
<dbReference type="SUPFAM" id="SSF50182">
    <property type="entry name" value="Sm-like ribonucleoproteins"/>
    <property type="match status" value="1"/>
</dbReference>
<evidence type="ECO:0000313" key="5">
    <source>
        <dbReference type="Proteomes" id="UP000377803"/>
    </source>
</evidence>
<evidence type="ECO:0000259" key="3">
    <source>
        <dbReference type="Pfam" id="PF00924"/>
    </source>
</evidence>
<feature type="transmembrane region" description="Helical" evidence="2">
    <location>
        <begin position="99"/>
        <end position="119"/>
    </location>
</feature>
<gene>
    <name evidence="4" type="primary">mscS3</name>
    <name evidence="4" type="ORF">LC1Nh_0788</name>
</gene>
<dbReference type="PANTHER" id="PTHR30221:SF1">
    <property type="entry name" value="SMALL-CONDUCTANCE MECHANOSENSITIVE CHANNEL"/>
    <property type="match status" value="1"/>
</dbReference>
<dbReference type="KEGG" id="ncon:LC1Nh_0788"/>
<organism evidence="4 5">
    <name type="scientific">Candidatus Nanohalobium constans</name>
    <dbReference type="NCBI Taxonomy" id="2565781"/>
    <lineage>
        <taxon>Archaea</taxon>
        <taxon>Candidatus Nanohalarchaeota</taxon>
        <taxon>Candidatus Nanohalobia</taxon>
        <taxon>Candidatus Nanohalobiales</taxon>
        <taxon>Candidatus Nanohalobiaceae</taxon>
        <taxon>Candidatus Nanohalobium</taxon>
    </lineage>
</organism>
<dbReference type="GeneID" id="42365177"/>
<feature type="region of interest" description="Disordered" evidence="1">
    <location>
        <begin position="483"/>
        <end position="503"/>
    </location>
</feature>
<accession>A0A5Q0UGA0</accession>
<feature type="transmembrane region" description="Helical" evidence="2">
    <location>
        <begin position="16"/>
        <end position="37"/>
    </location>
</feature>
<feature type="transmembrane region" description="Helical" evidence="2">
    <location>
        <begin position="62"/>
        <end position="79"/>
    </location>
</feature>
<reference evidence="5" key="1">
    <citation type="submission" date="2019-05" db="EMBL/GenBank/DDBJ databases">
        <title>Candidatus Nanohalobium constans, a novel model system to study the DPANN nano-sized archaea: genomic and physiological characterization of a nanoarchaeon co-cultured with its chitinotrophic host.</title>
        <authorList>
            <person name="La Cono V."/>
            <person name="Arcadi E."/>
            <person name="Crisafi F."/>
            <person name="Denaro R."/>
            <person name="La Spada G."/>
            <person name="Messina E."/>
            <person name="Smedile F."/>
            <person name="Toshchakov S.V."/>
            <person name="Shevchenko M.A."/>
            <person name="Golyshin P.N."/>
            <person name="Golyshina O.V."/>
            <person name="Ferrer M."/>
            <person name="Rohde M."/>
            <person name="Mushegian A."/>
            <person name="Sorokin D.Y."/>
            <person name="Giuliano L."/>
            <person name="Yakimov M.M."/>
        </authorList>
    </citation>
    <scope>NUCLEOTIDE SEQUENCE [LARGE SCALE GENOMIC DNA]</scope>
    <source>
        <strain evidence="5">LC1Nh</strain>
    </source>
</reference>
<protein>
    <submittedName>
        <fullName evidence="4">Small conductance mechanosensitive channel</fullName>
    </submittedName>
</protein>
<dbReference type="AlphaFoldDB" id="A0A5Q0UGA0"/>
<feature type="transmembrane region" description="Helical" evidence="2">
    <location>
        <begin position="175"/>
        <end position="195"/>
    </location>
</feature>
<keyword evidence="2" id="KW-0812">Transmembrane</keyword>
<dbReference type="InterPro" id="IPR006685">
    <property type="entry name" value="MscS_channel_2nd"/>
</dbReference>
<dbReference type="PANTHER" id="PTHR30221">
    <property type="entry name" value="SMALL-CONDUCTANCE MECHANOSENSITIVE CHANNEL"/>
    <property type="match status" value="1"/>
</dbReference>
<feature type="domain" description="Mechanosensitive ion channel MscS" evidence="3">
    <location>
        <begin position="197"/>
        <end position="258"/>
    </location>
</feature>
<proteinExistence type="predicted"/>
<name>A0A5Q0UGA0_9ARCH</name>
<dbReference type="RefSeq" id="WP_153550413.1">
    <property type="nucleotide sequence ID" value="NZ_CP040089.1"/>
</dbReference>
<evidence type="ECO:0000256" key="2">
    <source>
        <dbReference type="SAM" id="Phobius"/>
    </source>
</evidence>
<dbReference type="Proteomes" id="UP000377803">
    <property type="component" value="Chromosome"/>
</dbReference>